<evidence type="ECO:0000256" key="1">
    <source>
        <dbReference type="ARBA" id="ARBA00004479"/>
    </source>
</evidence>
<dbReference type="InterPro" id="IPR000157">
    <property type="entry name" value="TIR_dom"/>
</dbReference>
<keyword evidence="18" id="KW-1185">Reference proteome</keyword>
<keyword evidence="4" id="KW-0433">Leucine-rich repeat</keyword>
<keyword evidence="12" id="KW-0325">Glycoprotein</keyword>
<evidence type="ECO:0000256" key="10">
    <source>
        <dbReference type="ARBA" id="ARBA00023136"/>
    </source>
</evidence>
<feature type="region of interest" description="Disordered" evidence="14">
    <location>
        <begin position="928"/>
        <end position="962"/>
    </location>
</feature>
<evidence type="ECO:0000256" key="12">
    <source>
        <dbReference type="ARBA" id="ARBA00023180"/>
    </source>
</evidence>
<dbReference type="Pfam" id="PF13516">
    <property type="entry name" value="LRR_6"/>
    <property type="match status" value="1"/>
</dbReference>
<dbReference type="OrthoDB" id="442066at2759"/>
<feature type="signal peptide" evidence="16">
    <location>
        <begin position="1"/>
        <end position="23"/>
    </location>
</feature>
<dbReference type="SMART" id="SM00365">
    <property type="entry name" value="LRR_SD22"/>
    <property type="match status" value="5"/>
</dbReference>
<dbReference type="InterPro" id="IPR035897">
    <property type="entry name" value="Toll_tir_struct_dom_sf"/>
</dbReference>
<accession>A0A6P4Z7X6</accession>
<dbReference type="InterPro" id="IPR001611">
    <property type="entry name" value="Leu-rich_rpt"/>
</dbReference>
<dbReference type="GeneID" id="109476293"/>
<dbReference type="PRINTS" id="PR00019">
    <property type="entry name" value="LEURICHRPT"/>
</dbReference>
<keyword evidence="13" id="KW-0395">Inflammatory response</keyword>
<keyword evidence="5 15" id="KW-0812">Transmembrane</keyword>
<evidence type="ECO:0000256" key="15">
    <source>
        <dbReference type="SAM" id="Phobius"/>
    </source>
</evidence>
<dbReference type="Pfam" id="PF01582">
    <property type="entry name" value="TIR"/>
    <property type="match status" value="1"/>
</dbReference>
<evidence type="ECO:0000259" key="17">
    <source>
        <dbReference type="PROSITE" id="PS50104"/>
    </source>
</evidence>
<dbReference type="SMART" id="SM00082">
    <property type="entry name" value="LRRCT"/>
    <property type="match status" value="1"/>
</dbReference>
<organism evidence="18 19">
    <name type="scientific">Branchiostoma belcheri</name>
    <name type="common">Amphioxus</name>
    <dbReference type="NCBI Taxonomy" id="7741"/>
    <lineage>
        <taxon>Eukaryota</taxon>
        <taxon>Metazoa</taxon>
        <taxon>Chordata</taxon>
        <taxon>Cephalochordata</taxon>
        <taxon>Leptocardii</taxon>
        <taxon>Amphioxiformes</taxon>
        <taxon>Branchiostomatidae</taxon>
        <taxon>Branchiostoma</taxon>
    </lineage>
</organism>
<dbReference type="InterPro" id="IPR000483">
    <property type="entry name" value="Cys-rich_flank_reg_C"/>
</dbReference>
<keyword evidence="7" id="KW-0677">Repeat</keyword>
<feature type="transmembrane region" description="Helical" evidence="15">
    <location>
        <begin position="746"/>
        <end position="768"/>
    </location>
</feature>
<feature type="chain" id="PRO_5028319623" evidence="16">
    <location>
        <begin position="24"/>
        <end position="1003"/>
    </location>
</feature>
<comment type="subcellular location">
    <subcellularLocation>
        <location evidence="1">Membrane</location>
        <topology evidence="1">Single-pass type I membrane protein</topology>
    </subcellularLocation>
</comment>
<dbReference type="GO" id="GO:0005886">
    <property type="term" value="C:plasma membrane"/>
    <property type="evidence" value="ECO:0007669"/>
    <property type="project" value="TreeGrafter"/>
</dbReference>
<dbReference type="SUPFAM" id="SSF52058">
    <property type="entry name" value="L domain-like"/>
    <property type="match status" value="2"/>
</dbReference>
<dbReference type="PANTHER" id="PTHR24365:SF530">
    <property type="entry name" value="MSTPROX-RELATED"/>
    <property type="match status" value="1"/>
</dbReference>
<dbReference type="Gene3D" id="3.40.50.10140">
    <property type="entry name" value="Toll/interleukin-1 receptor homology (TIR) domain"/>
    <property type="match status" value="1"/>
</dbReference>
<evidence type="ECO:0000256" key="8">
    <source>
        <dbReference type="ARBA" id="ARBA00022859"/>
    </source>
</evidence>
<protein>
    <submittedName>
        <fullName evidence="19">Toll-like receptor 13 isoform X1</fullName>
    </submittedName>
</protein>
<keyword evidence="10 15" id="KW-0472">Membrane</keyword>
<dbReference type="FunFam" id="3.80.10.10:FF:000770">
    <property type="entry name" value="Uncharacterized protein"/>
    <property type="match status" value="1"/>
</dbReference>
<dbReference type="Pfam" id="PF13855">
    <property type="entry name" value="LRR_8"/>
    <property type="match status" value="3"/>
</dbReference>
<comment type="similarity">
    <text evidence="2">Belongs to the Toll-like receptor family.</text>
</comment>
<evidence type="ECO:0000256" key="9">
    <source>
        <dbReference type="ARBA" id="ARBA00022989"/>
    </source>
</evidence>
<evidence type="ECO:0000313" key="19">
    <source>
        <dbReference type="RefSeq" id="XP_019632763.1"/>
    </source>
</evidence>
<dbReference type="Proteomes" id="UP000515135">
    <property type="component" value="Unplaced"/>
</dbReference>
<dbReference type="SMART" id="SM00255">
    <property type="entry name" value="TIR"/>
    <property type="match status" value="1"/>
</dbReference>
<keyword evidence="11" id="KW-0675">Receptor</keyword>
<keyword evidence="9 15" id="KW-1133">Transmembrane helix</keyword>
<dbReference type="GO" id="GO:0045087">
    <property type="term" value="P:innate immune response"/>
    <property type="evidence" value="ECO:0007669"/>
    <property type="project" value="UniProtKB-KW"/>
</dbReference>
<evidence type="ECO:0000256" key="14">
    <source>
        <dbReference type="SAM" id="MobiDB-lite"/>
    </source>
</evidence>
<dbReference type="KEGG" id="bbel:109476293"/>
<evidence type="ECO:0000256" key="16">
    <source>
        <dbReference type="SAM" id="SignalP"/>
    </source>
</evidence>
<sequence>MGSMNVASCVYIVLSLLLGPIGGESPPLCQTWNSTTVTCTRVQIRQPLNQVPPGIPKTITTLNLKGNNITTLYNDSFEGLTNLKRLDLSKTRIQTIEVGALEALANLTSLDITFSRETRHLRDGLFENLVNLTYLTLETSAQFGEHVFSGLTQLRELSLRLTDASNLPDQIFYPLSALENLTIHCDRAKGLFQRDVLWAPLNQLKTLVLIFTDDQANDNNNFHFGSVFQNFSRLETLQLSHYGTHQINLTVDMFMSLKSTLKHLSLSSYTMYHIERGLLKSLSSLKSLELRDATLGSFSDLARVLPELNNTQIQELAFSLGTDAITSSTLNALEGLLELRTMAIDTRGCRAIHAHAFEGFARLEKLNMRGGALENLDNNSFTGMTSLLELDLSSNDISTLPIDVFKGLISLTDLDLSNNHLESSRHGLGYDASFDFTSFKNLSRLNLGFNRLTHVPTEGLPESLDALNVQHNNIGSYIYNSVLFIPHVNYLDVSHNNIQTLIVASPAKTSSLETLKLDHNAIKAIEGRFMEGLVKLTTLSLSYNQLQVIEKGTFQWMSKLTHLDLSNNKITTIALSAFHWLSNLKHLDLSHNSIQQITALTFESLGNLTELNLAANEIVDFANAFDELHALRIVSLSSNALAVLDQPTVSPVLKQVESIDLSGNPFLCDCDLLWFVQWAMEIRVYDIVLNWYNPYPLQSYQCARPSHLHGRQVIEGFTQQKDEEVSSRSIFFNKDCDEVQLKYNTLLVGLLSLAGILLIVGIAALMWYKSRKRLKEDPETDGSYMHDVFVMYSENDSDWVYNKLVMNLENDDAGYKLNLHKRDFTGGLPIHKNIDIALTESRRVICIVTMNFLKSDWCREELSKARCKQIGRRGRRPILVFPKKIPPEEVEQLNTDVYDIMMTETYLEWPDADTDTEADFWKKMREALGPPISFDPDPEDHELEQQPQDQGQRPVDQEMDAQELNVNALAPNAAETIPMKLIRGALEDEEHFEDGMKDPLIKE</sequence>
<dbReference type="GO" id="GO:0038023">
    <property type="term" value="F:signaling receptor activity"/>
    <property type="evidence" value="ECO:0007669"/>
    <property type="project" value="TreeGrafter"/>
</dbReference>
<evidence type="ECO:0000256" key="4">
    <source>
        <dbReference type="ARBA" id="ARBA00022614"/>
    </source>
</evidence>
<evidence type="ECO:0000256" key="6">
    <source>
        <dbReference type="ARBA" id="ARBA00022729"/>
    </source>
</evidence>
<evidence type="ECO:0000256" key="7">
    <source>
        <dbReference type="ARBA" id="ARBA00022737"/>
    </source>
</evidence>
<gene>
    <name evidence="19" type="primary">LOC109476293</name>
</gene>
<reference evidence="19" key="1">
    <citation type="submission" date="2025-08" db="UniProtKB">
        <authorList>
            <consortium name="RefSeq"/>
        </authorList>
    </citation>
    <scope>IDENTIFICATION</scope>
    <source>
        <tissue evidence="19">Gonad</tissue>
    </source>
</reference>
<evidence type="ECO:0000256" key="2">
    <source>
        <dbReference type="ARBA" id="ARBA00009634"/>
    </source>
</evidence>
<dbReference type="RefSeq" id="XP_019632763.1">
    <property type="nucleotide sequence ID" value="XM_019777204.1"/>
</dbReference>
<evidence type="ECO:0000256" key="11">
    <source>
        <dbReference type="ARBA" id="ARBA00023170"/>
    </source>
</evidence>
<name>A0A6P4Z7X6_BRABE</name>
<dbReference type="FunFam" id="3.80.10.10:FF:001164">
    <property type="entry name" value="GH01279p"/>
    <property type="match status" value="1"/>
</dbReference>
<keyword evidence="6 16" id="KW-0732">Signal</keyword>
<dbReference type="AlphaFoldDB" id="A0A6P4Z7X6"/>
<keyword evidence="3" id="KW-0399">Innate immunity</keyword>
<dbReference type="PROSITE" id="PS50104">
    <property type="entry name" value="TIR"/>
    <property type="match status" value="1"/>
</dbReference>
<proteinExistence type="inferred from homology"/>
<keyword evidence="8" id="KW-0391">Immunity</keyword>
<dbReference type="GO" id="GO:0007165">
    <property type="term" value="P:signal transduction"/>
    <property type="evidence" value="ECO:0007669"/>
    <property type="project" value="InterPro"/>
</dbReference>
<dbReference type="PROSITE" id="PS51450">
    <property type="entry name" value="LRR"/>
    <property type="match status" value="4"/>
</dbReference>
<dbReference type="PANTHER" id="PTHR24365">
    <property type="entry name" value="TOLL-LIKE RECEPTOR"/>
    <property type="match status" value="1"/>
</dbReference>
<dbReference type="InterPro" id="IPR003591">
    <property type="entry name" value="Leu-rich_rpt_typical-subtyp"/>
</dbReference>
<dbReference type="SMART" id="SM00369">
    <property type="entry name" value="LRR_TYP"/>
    <property type="match status" value="13"/>
</dbReference>
<evidence type="ECO:0000256" key="13">
    <source>
        <dbReference type="ARBA" id="ARBA00023198"/>
    </source>
</evidence>
<dbReference type="InterPro" id="IPR032675">
    <property type="entry name" value="LRR_dom_sf"/>
</dbReference>
<evidence type="ECO:0000256" key="3">
    <source>
        <dbReference type="ARBA" id="ARBA00022588"/>
    </source>
</evidence>
<feature type="domain" description="TIR" evidence="17">
    <location>
        <begin position="784"/>
        <end position="928"/>
    </location>
</feature>
<dbReference type="SUPFAM" id="SSF52200">
    <property type="entry name" value="Toll/Interleukin receptor TIR domain"/>
    <property type="match status" value="1"/>
</dbReference>
<dbReference type="Gene3D" id="3.80.10.10">
    <property type="entry name" value="Ribonuclease Inhibitor"/>
    <property type="match status" value="5"/>
</dbReference>
<evidence type="ECO:0000256" key="5">
    <source>
        <dbReference type="ARBA" id="ARBA00022692"/>
    </source>
</evidence>
<evidence type="ECO:0000313" key="18">
    <source>
        <dbReference type="Proteomes" id="UP000515135"/>
    </source>
</evidence>